<protein>
    <submittedName>
        <fullName evidence="2">Uncharacterized protein</fullName>
    </submittedName>
</protein>
<evidence type="ECO:0000313" key="3">
    <source>
        <dbReference type="Proteomes" id="UP000317257"/>
    </source>
</evidence>
<reference evidence="3" key="1">
    <citation type="submission" date="2018-12" db="EMBL/GenBank/DDBJ databases">
        <title>The complete genome of Metarhizium rileyi, a key fungal pathogen of Lepidoptera.</title>
        <authorList>
            <person name="Binneck E."/>
            <person name="Lastra C.C.L."/>
            <person name="Sosa-Gomez D.R."/>
        </authorList>
    </citation>
    <scope>NUCLEOTIDE SEQUENCE [LARGE SCALE GENOMIC DNA]</scope>
    <source>
        <strain evidence="3">Cep018-CH2</strain>
    </source>
</reference>
<proteinExistence type="predicted"/>
<comment type="caution">
    <text evidence="2">The sequence shown here is derived from an EMBL/GenBank/DDBJ whole genome shotgun (WGS) entry which is preliminary data.</text>
</comment>
<name>A0A5C6GJJ4_METRR</name>
<evidence type="ECO:0000256" key="1">
    <source>
        <dbReference type="SAM" id="SignalP"/>
    </source>
</evidence>
<organism evidence="2 3">
    <name type="scientific">Metarhizium rileyi (strain RCEF 4871)</name>
    <name type="common">Nomuraea rileyi</name>
    <dbReference type="NCBI Taxonomy" id="1649241"/>
    <lineage>
        <taxon>Eukaryota</taxon>
        <taxon>Fungi</taxon>
        <taxon>Dikarya</taxon>
        <taxon>Ascomycota</taxon>
        <taxon>Pezizomycotina</taxon>
        <taxon>Sordariomycetes</taxon>
        <taxon>Hypocreomycetidae</taxon>
        <taxon>Hypocreales</taxon>
        <taxon>Clavicipitaceae</taxon>
        <taxon>Metarhizium</taxon>
    </lineage>
</organism>
<evidence type="ECO:0000313" key="2">
    <source>
        <dbReference type="EMBL" id="TWU76461.1"/>
    </source>
</evidence>
<dbReference type="AlphaFoldDB" id="A0A5C6GJJ4"/>
<gene>
    <name evidence="2" type="ORF">ED733_007172</name>
</gene>
<dbReference type="EMBL" id="SBHS01000005">
    <property type="protein sequence ID" value="TWU76461.1"/>
    <property type="molecule type" value="Genomic_DNA"/>
</dbReference>
<feature type="non-terminal residue" evidence="2">
    <location>
        <position position="80"/>
    </location>
</feature>
<feature type="chain" id="PRO_5022989047" evidence="1">
    <location>
        <begin position="21"/>
        <end position="80"/>
    </location>
</feature>
<sequence length="80" mass="8343">MTLGAAALALLALMPSTASAQSIGACISLRGSTVCPAFGSASVSTNSGMTQIYPFLQFVSDTRSFDHQLSTYVKTSYVKD</sequence>
<keyword evidence="1" id="KW-0732">Signal</keyword>
<dbReference type="Proteomes" id="UP000317257">
    <property type="component" value="Unassembled WGS sequence"/>
</dbReference>
<feature type="signal peptide" evidence="1">
    <location>
        <begin position="1"/>
        <end position="20"/>
    </location>
</feature>
<accession>A0A5C6GJJ4</accession>